<reference evidence="2 3" key="1">
    <citation type="submission" date="2022-05" db="EMBL/GenBank/DDBJ databases">
        <authorList>
            <consortium name="Genoscope - CEA"/>
            <person name="William W."/>
        </authorList>
    </citation>
    <scope>NUCLEOTIDE SEQUENCE [LARGE SCALE GENOMIC DNA]</scope>
</reference>
<comment type="caution">
    <text evidence="2">The sequence shown here is derived from an EMBL/GenBank/DDBJ whole genome shotgun (WGS) entry which is preliminary data.</text>
</comment>
<name>A0ABN8PTC1_9CNID</name>
<keyword evidence="3" id="KW-1185">Reference proteome</keyword>
<proteinExistence type="predicted"/>
<protein>
    <submittedName>
        <fullName evidence="2">Uncharacterized protein</fullName>
    </submittedName>
</protein>
<evidence type="ECO:0000256" key="1">
    <source>
        <dbReference type="SAM" id="MobiDB-lite"/>
    </source>
</evidence>
<evidence type="ECO:0000313" key="3">
    <source>
        <dbReference type="Proteomes" id="UP001159427"/>
    </source>
</evidence>
<sequence length="264" mass="29182">MADDLLYHFSDEDDDEDALFDRAFDRWEQLGGGSARGPLFQFTMQPIGRRRHWREVVERAQFNAQLRQLRDPVPGDNIGMALTEALHQAIETELDREQRPAYHFVNFAITAHGFTHAYQTANFTVGEFLQRIARLDEMLATLAGKLNSNEAFNPDRGFQVDVVFVSMPGPGSGRHKQRNPGRLYAAPRVVDLIVRIMCAVPAPRSIAVCVTASFTAGIANVIMKSPSNVSRSKPVSSARPSTRSSITNVTSVGTPSVPCVEHGC</sequence>
<gene>
    <name evidence="2" type="ORF">PEVE_00045272</name>
</gene>
<accession>A0ABN8PTC1</accession>
<feature type="region of interest" description="Disordered" evidence="1">
    <location>
        <begin position="227"/>
        <end position="254"/>
    </location>
</feature>
<organism evidence="2 3">
    <name type="scientific">Porites evermanni</name>
    <dbReference type="NCBI Taxonomy" id="104178"/>
    <lineage>
        <taxon>Eukaryota</taxon>
        <taxon>Metazoa</taxon>
        <taxon>Cnidaria</taxon>
        <taxon>Anthozoa</taxon>
        <taxon>Hexacorallia</taxon>
        <taxon>Scleractinia</taxon>
        <taxon>Fungiina</taxon>
        <taxon>Poritidae</taxon>
        <taxon>Porites</taxon>
    </lineage>
</organism>
<dbReference type="Proteomes" id="UP001159427">
    <property type="component" value="Unassembled WGS sequence"/>
</dbReference>
<evidence type="ECO:0000313" key="2">
    <source>
        <dbReference type="EMBL" id="CAH3150480.1"/>
    </source>
</evidence>
<dbReference type="EMBL" id="CALNXI010000993">
    <property type="protein sequence ID" value="CAH3150480.1"/>
    <property type="molecule type" value="Genomic_DNA"/>
</dbReference>
<feature type="non-terminal residue" evidence="2">
    <location>
        <position position="264"/>
    </location>
</feature>